<keyword evidence="8 12" id="KW-0067">ATP-binding</keyword>
<dbReference type="AlphaFoldDB" id="F4WX07"/>
<dbReference type="EC" id="2.7.11.12" evidence="2 12"/>
<dbReference type="CDD" id="cd00038">
    <property type="entry name" value="CAP_ED"/>
    <property type="match status" value="2"/>
</dbReference>
<evidence type="ECO:0000313" key="21">
    <source>
        <dbReference type="Proteomes" id="UP000007755"/>
    </source>
</evidence>
<dbReference type="Pfam" id="PF00069">
    <property type="entry name" value="Pkinase"/>
    <property type="match status" value="1"/>
</dbReference>
<evidence type="ECO:0000259" key="19">
    <source>
        <dbReference type="PROSITE" id="PS51285"/>
    </source>
</evidence>
<keyword evidence="4 12" id="KW-0140">cGMP</keyword>
<evidence type="ECO:0000259" key="18">
    <source>
        <dbReference type="PROSITE" id="PS50042"/>
    </source>
</evidence>
<dbReference type="GO" id="GO:0106310">
    <property type="term" value="F:protein serine kinase activity"/>
    <property type="evidence" value="ECO:0007669"/>
    <property type="project" value="RHEA"/>
</dbReference>
<dbReference type="PROSITE" id="PS50042">
    <property type="entry name" value="CNMP_BINDING_3"/>
    <property type="match status" value="2"/>
</dbReference>
<dbReference type="OrthoDB" id="63267at2759"/>
<dbReference type="CDD" id="cd05572">
    <property type="entry name" value="STKc_cGK"/>
    <property type="match status" value="1"/>
</dbReference>
<organism evidence="21">
    <name type="scientific">Acromyrmex echinatior</name>
    <name type="common">Panamanian leafcutter ant</name>
    <name type="synonym">Acromyrmex octospinosus echinatior</name>
    <dbReference type="NCBI Taxonomy" id="103372"/>
    <lineage>
        <taxon>Eukaryota</taxon>
        <taxon>Metazoa</taxon>
        <taxon>Ecdysozoa</taxon>
        <taxon>Arthropoda</taxon>
        <taxon>Hexapoda</taxon>
        <taxon>Insecta</taxon>
        <taxon>Pterygota</taxon>
        <taxon>Neoptera</taxon>
        <taxon>Endopterygota</taxon>
        <taxon>Hymenoptera</taxon>
        <taxon>Apocrita</taxon>
        <taxon>Aculeata</taxon>
        <taxon>Formicoidea</taxon>
        <taxon>Formicidae</taxon>
        <taxon>Myrmicinae</taxon>
        <taxon>Acromyrmex</taxon>
    </lineage>
</organism>
<evidence type="ECO:0000256" key="1">
    <source>
        <dbReference type="ARBA" id="ARBA00006352"/>
    </source>
</evidence>
<keyword evidence="21" id="KW-1185">Reference proteome</keyword>
<dbReference type="InterPro" id="IPR008271">
    <property type="entry name" value="Ser/Thr_kinase_AS"/>
</dbReference>
<dbReference type="InParanoid" id="F4WX07"/>
<evidence type="ECO:0000313" key="20">
    <source>
        <dbReference type="EMBL" id="EGI61250.1"/>
    </source>
</evidence>
<feature type="domain" description="AGC-kinase C-terminal" evidence="19">
    <location>
        <begin position="711"/>
        <end position="761"/>
    </location>
</feature>
<protein>
    <recommendedName>
        <fullName evidence="2 12">cGMP-dependent protein kinase</fullName>
        <ecNumber evidence="2 12">2.7.11.12</ecNumber>
    </recommendedName>
</protein>
<comment type="similarity">
    <text evidence="1 12">Belongs to the protein kinase superfamily. AGC Ser/Thr protein kinase family. cGMP subfamily.</text>
</comment>
<keyword evidence="9 12" id="KW-0142">cGMP-binding</keyword>
<dbReference type="PANTHER" id="PTHR24353">
    <property type="entry name" value="CYCLIC NUCLEOTIDE-DEPENDENT PROTEIN KINASE"/>
    <property type="match status" value="1"/>
</dbReference>
<dbReference type="PRINTS" id="PR00104">
    <property type="entry name" value="CGMPKINASE"/>
</dbReference>
<dbReference type="PROSITE" id="PS51285">
    <property type="entry name" value="AGC_KINASE_CTER"/>
    <property type="match status" value="1"/>
</dbReference>
<sequence length="761" mass="86024">MFLEDFLIALDNINSISSNNIFKHNSVKRICFGHALDEDNMRFSCFPRANILTFRGQRGSINLTPLPGYEDSNFTIGVIRPLPGTLPPITVNGTVPSSSESSTSLTKVIVSSPPSEANYVNHLPSHQEESGLEDANNAVNNGEQHVNNPRGGVIGRTPTPPSAPTPVYEKDARSARQIKRAILENEFLGNLEENQVESLVSAMYPKQILANTQVIREGDIGSHLYVSAEGDFDIYEGNKFQRSFGPGVAFGEIALLYNTKRLRSISVKKAGKVWVLDRSVFLTIMMRTAQEQLEGNIRFLQRVSVLQKLPEPKDHVLAKISDLIRVEFFPAGAKILRQGEKGEKFYIISGGNVRITKDTEYGGEEELVVLGKGDYFGELALYDDEGERRANAIALAPGVECLTLDRTSFLNYLGSLDEIRNKNWLAEYEKQKRSLTPKKWTNEYANLTLIDLETRGTLGVGGFGRVELVTLRSNPNKSFALKKLKKKVMVEQQQQEHVLNEKHIMQACDSPFICKLYQTYKDSKYVYFLMEVCLGGDVWTTLQRRRLFDDTTTQFMVGCVVEALDHLHSLNIVYRDLKPENLMLDTRGYLKLVDFGFSKKIGPAKTWTFAGTPEYVAPEIILNKGHDRAVDYWALGILTHELLIGKPPFRGSDHMTTYNNILKGIEMVSIPNIVNKNANNLIKKLLRLNASERLGYQRNGIQDIRDHKWFSGFNWQALQRLALPAPIVPTVRHQLDTRNFERYPPDRDIPPDEFSGWDMEF</sequence>
<dbReference type="InterPro" id="IPR002374">
    <property type="entry name" value="cGMP_dep_kinase"/>
</dbReference>
<dbReference type="FunFam" id="1.10.510.10:FF:000210">
    <property type="entry name" value="Non-specific serine/threonine protein kinase"/>
    <property type="match status" value="1"/>
</dbReference>
<dbReference type="InterPro" id="IPR018490">
    <property type="entry name" value="cNMP-bd_dom_sf"/>
</dbReference>
<keyword evidence="7 12" id="KW-0418">Kinase</keyword>
<evidence type="ECO:0000256" key="12">
    <source>
        <dbReference type="PIRNR" id="PIRNR000559"/>
    </source>
</evidence>
<dbReference type="EMBL" id="GL888417">
    <property type="protein sequence ID" value="EGI61250.1"/>
    <property type="molecule type" value="Genomic_DNA"/>
</dbReference>
<dbReference type="PROSITE" id="PS00108">
    <property type="entry name" value="PROTEIN_KINASE_ST"/>
    <property type="match status" value="1"/>
</dbReference>
<evidence type="ECO:0000256" key="10">
    <source>
        <dbReference type="ARBA" id="ARBA00047298"/>
    </source>
</evidence>
<evidence type="ECO:0000256" key="13">
    <source>
        <dbReference type="PIRSR" id="PIRSR000559-1"/>
    </source>
</evidence>
<feature type="region of interest" description="Disordered" evidence="16">
    <location>
        <begin position="146"/>
        <end position="170"/>
    </location>
</feature>
<evidence type="ECO:0000256" key="14">
    <source>
        <dbReference type="PIRSR" id="PIRSR000559-2"/>
    </source>
</evidence>
<dbReference type="InterPro" id="IPR035014">
    <property type="entry name" value="STKc_cGK"/>
</dbReference>
<comment type="catalytic activity">
    <reaction evidence="10 12">
        <text>L-threonyl-[protein] + ATP = O-phospho-L-threonyl-[protein] + ADP + H(+)</text>
        <dbReference type="Rhea" id="RHEA:46608"/>
        <dbReference type="Rhea" id="RHEA-COMP:11060"/>
        <dbReference type="Rhea" id="RHEA-COMP:11605"/>
        <dbReference type="ChEBI" id="CHEBI:15378"/>
        <dbReference type="ChEBI" id="CHEBI:30013"/>
        <dbReference type="ChEBI" id="CHEBI:30616"/>
        <dbReference type="ChEBI" id="CHEBI:61977"/>
        <dbReference type="ChEBI" id="CHEBI:456216"/>
        <dbReference type="EC" id="2.7.11.12"/>
    </reaction>
</comment>
<feature type="active site" description="Proton acceptor" evidence="13">
    <location>
        <position position="576"/>
    </location>
</feature>
<evidence type="ECO:0000256" key="6">
    <source>
        <dbReference type="ARBA" id="ARBA00022741"/>
    </source>
</evidence>
<accession>F4WX07</accession>
<feature type="domain" description="Cyclic nucleotide-binding" evidence="18">
    <location>
        <begin position="317"/>
        <end position="430"/>
    </location>
</feature>
<dbReference type="SMART" id="SM00220">
    <property type="entry name" value="S_TKc"/>
    <property type="match status" value="1"/>
</dbReference>
<dbReference type="Pfam" id="PF00027">
    <property type="entry name" value="cNMP_binding"/>
    <property type="match status" value="2"/>
</dbReference>
<feature type="binding site" evidence="14 15">
    <location>
        <position position="482"/>
    </location>
    <ligand>
        <name>ATP</name>
        <dbReference type="ChEBI" id="CHEBI:30616"/>
    </ligand>
</feature>
<dbReference type="InterPro" id="IPR017441">
    <property type="entry name" value="Protein_kinase_ATP_BS"/>
</dbReference>
<evidence type="ECO:0000256" key="2">
    <source>
        <dbReference type="ARBA" id="ARBA00012428"/>
    </source>
</evidence>
<dbReference type="FunCoup" id="F4WX07">
    <property type="interactions" value="61"/>
</dbReference>
<dbReference type="InterPro" id="IPR011009">
    <property type="entry name" value="Kinase-like_dom_sf"/>
</dbReference>
<dbReference type="eggNOG" id="KOG0614">
    <property type="taxonomic scope" value="Eukaryota"/>
</dbReference>
<dbReference type="SUPFAM" id="SSF56112">
    <property type="entry name" value="Protein kinase-like (PK-like)"/>
    <property type="match status" value="1"/>
</dbReference>
<dbReference type="Proteomes" id="UP000007755">
    <property type="component" value="Unassembled WGS sequence"/>
</dbReference>
<dbReference type="GO" id="GO:0030553">
    <property type="term" value="F:cGMP binding"/>
    <property type="evidence" value="ECO:0007669"/>
    <property type="project" value="UniProtKB-KW"/>
</dbReference>
<name>F4WX07_ACREC</name>
<evidence type="ECO:0000259" key="17">
    <source>
        <dbReference type="PROSITE" id="PS50011"/>
    </source>
</evidence>
<dbReference type="PANTHER" id="PTHR24353:SF144">
    <property type="match status" value="1"/>
</dbReference>
<dbReference type="PIRSF" id="PIRSF000559">
    <property type="entry name" value="cGMP-dep_kinase"/>
    <property type="match status" value="1"/>
</dbReference>
<comment type="catalytic activity">
    <reaction evidence="11">
        <text>L-seryl-[protein] + ATP = O-phospho-L-seryl-[protein] + ADP + H(+)</text>
        <dbReference type="Rhea" id="RHEA:17989"/>
        <dbReference type="Rhea" id="RHEA-COMP:9863"/>
        <dbReference type="Rhea" id="RHEA-COMP:11604"/>
        <dbReference type="ChEBI" id="CHEBI:15378"/>
        <dbReference type="ChEBI" id="CHEBI:29999"/>
        <dbReference type="ChEBI" id="CHEBI:30616"/>
        <dbReference type="ChEBI" id="CHEBI:83421"/>
        <dbReference type="ChEBI" id="CHEBI:456216"/>
        <dbReference type="EC" id="2.7.11.12"/>
    </reaction>
</comment>
<dbReference type="InterPro" id="IPR014710">
    <property type="entry name" value="RmlC-like_jellyroll"/>
</dbReference>
<dbReference type="SUPFAM" id="SSF51206">
    <property type="entry name" value="cAMP-binding domain-like"/>
    <property type="match status" value="2"/>
</dbReference>
<evidence type="ECO:0000256" key="9">
    <source>
        <dbReference type="ARBA" id="ARBA00022992"/>
    </source>
</evidence>
<evidence type="ECO:0000256" key="4">
    <source>
        <dbReference type="ARBA" id="ARBA00022535"/>
    </source>
</evidence>
<evidence type="ECO:0000256" key="5">
    <source>
        <dbReference type="ARBA" id="ARBA00022679"/>
    </source>
</evidence>
<dbReference type="InterPro" id="IPR000719">
    <property type="entry name" value="Prot_kinase_dom"/>
</dbReference>
<dbReference type="Gene3D" id="2.60.120.10">
    <property type="entry name" value="Jelly Rolls"/>
    <property type="match status" value="2"/>
</dbReference>
<feature type="domain" description="Cyclic nucleotide-binding" evidence="18">
    <location>
        <begin position="187"/>
        <end position="302"/>
    </location>
</feature>
<dbReference type="SMART" id="SM00133">
    <property type="entry name" value="S_TK_X"/>
    <property type="match status" value="1"/>
</dbReference>
<gene>
    <name evidence="20" type="ORF">G5I_10497</name>
</gene>
<dbReference type="InterPro" id="IPR000595">
    <property type="entry name" value="cNMP-bd_dom"/>
</dbReference>
<dbReference type="GO" id="GO:0004692">
    <property type="term" value="F:cGMP-dependent protein kinase activity"/>
    <property type="evidence" value="ECO:0007669"/>
    <property type="project" value="UniProtKB-EC"/>
</dbReference>
<dbReference type="STRING" id="103372.F4WX07"/>
<evidence type="ECO:0000256" key="7">
    <source>
        <dbReference type="ARBA" id="ARBA00022777"/>
    </source>
</evidence>
<evidence type="ECO:0000256" key="16">
    <source>
        <dbReference type="SAM" id="MobiDB-lite"/>
    </source>
</evidence>
<proteinExistence type="inferred from homology"/>
<keyword evidence="6 12" id="KW-0547">Nucleotide-binding</keyword>
<dbReference type="Gene3D" id="3.30.200.20">
    <property type="entry name" value="Phosphorylase Kinase, domain 1"/>
    <property type="match status" value="1"/>
</dbReference>
<dbReference type="PROSITE" id="PS50011">
    <property type="entry name" value="PROTEIN_KINASE_DOM"/>
    <property type="match status" value="1"/>
</dbReference>
<keyword evidence="3 12" id="KW-0723">Serine/threonine-protein kinase</keyword>
<evidence type="ECO:0000256" key="3">
    <source>
        <dbReference type="ARBA" id="ARBA00022527"/>
    </source>
</evidence>
<dbReference type="GO" id="GO:0005524">
    <property type="term" value="F:ATP binding"/>
    <property type="evidence" value="ECO:0007669"/>
    <property type="project" value="UniProtKB-UniRule"/>
</dbReference>
<reference evidence="20" key="1">
    <citation type="submission" date="2011-02" db="EMBL/GenBank/DDBJ databases">
        <title>The genome of the leaf-cutting ant Acromyrmex echinatior suggests key adaptations to social evolution and fungus farming.</title>
        <authorList>
            <person name="Nygaard S."/>
            <person name="Zhang G."/>
        </authorList>
    </citation>
    <scope>NUCLEOTIDE SEQUENCE</scope>
</reference>
<evidence type="ECO:0000256" key="15">
    <source>
        <dbReference type="PROSITE-ProRule" id="PRU10141"/>
    </source>
</evidence>
<dbReference type="SMART" id="SM00100">
    <property type="entry name" value="cNMP"/>
    <property type="match status" value="2"/>
</dbReference>
<dbReference type="InterPro" id="IPR000961">
    <property type="entry name" value="AGC-kinase_C"/>
</dbReference>
<dbReference type="Gene3D" id="1.10.510.10">
    <property type="entry name" value="Transferase(Phosphotransferase) domain 1"/>
    <property type="match status" value="1"/>
</dbReference>
<evidence type="ECO:0000256" key="8">
    <source>
        <dbReference type="ARBA" id="ARBA00022840"/>
    </source>
</evidence>
<keyword evidence="5 12" id="KW-0808">Transferase</keyword>
<evidence type="ECO:0000256" key="11">
    <source>
        <dbReference type="ARBA" id="ARBA00047462"/>
    </source>
</evidence>
<feature type="domain" description="Protein kinase" evidence="17">
    <location>
        <begin position="452"/>
        <end position="710"/>
    </location>
</feature>
<feature type="binding site" evidence="14">
    <location>
        <begin position="458"/>
        <end position="466"/>
    </location>
    <ligand>
        <name>ATP</name>
        <dbReference type="ChEBI" id="CHEBI:30616"/>
    </ligand>
</feature>
<dbReference type="PROSITE" id="PS00107">
    <property type="entry name" value="PROTEIN_KINASE_ATP"/>
    <property type="match status" value="1"/>
</dbReference>